<dbReference type="GO" id="GO:0006751">
    <property type="term" value="P:glutathione catabolic process"/>
    <property type="evidence" value="ECO:0007669"/>
    <property type="project" value="InterPro"/>
</dbReference>
<dbReference type="PROSITE" id="PS00462">
    <property type="entry name" value="G_GLU_TRANSPEPTIDASE"/>
    <property type="match status" value="1"/>
</dbReference>
<feature type="active site" description="Nucleophile" evidence="8">
    <location>
        <position position="400"/>
    </location>
</feature>
<feature type="binding site" evidence="9">
    <location>
        <position position="442"/>
    </location>
    <ligand>
        <name>L-glutamate</name>
        <dbReference type="ChEBI" id="CHEBI:29985"/>
    </ligand>
</feature>
<feature type="binding site" evidence="9">
    <location>
        <position position="118"/>
    </location>
    <ligand>
        <name>L-glutamate</name>
        <dbReference type="ChEBI" id="CHEBI:29985"/>
    </ligand>
</feature>
<keyword evidence="3" id="KW-0808">Transferase</keyword>
<keyword evidence="7" id="KW-1199">Hemostasis impairing toxin</keyword>
<keyword evidence="6" id="KW-0012">Acyltransferase</keyword>
<keyword evidence="4" id="KW-0378">Hydrolase</keyword>
<dbReference type="FunFam" id="3.60.20.40:FF:000001">
    <property type="entry name" value="Gamma-glutamyltranspeptidase 1"/>
    <property type="match status" value="1"/>
</dbReference>
<keyword evidence="10" id="KW-1133">Transmembrane helix</keyword>
<dbReference type="FunFam" id="1.10.246.130:FF:000005">
    <property type="entry name" value="Gamma-glutamyltranspeptidase 1, putative"/>
    <property type="match status" value="1"/>
</dbReference>
<keyword evidence="10" id="KW-0812">Transmembrane</keyword>
<dbReference type="GO" id="GO:0036374">
    <property type="term" value="F:glutathione hydrolase activity"/>
    <property type="evidence" value="ECO:0007669"/>
    <property type="project" value="InterPro"/>
</dbReference>
<dbReference type="STRING" id="6248.A0A0K0EAN1"/>
<comment type="similarity">
    <text evidence="1">Belongs to the gamma-glutamyltransferase family.</text>
</comment>
<evidence type="ECO:0000256" key="2">
    <source>
        <dbReference type="ARBA" id="ARBA00022670"/>
    </source>
</evidence>
<dbReference type="Gene3D" id="1.10.246.130">
    <property type="match status" value="1"/>
</dbReference>
<evidence type="ECO:0000313" key="11">
    <source>
        <dbReference type="WBParaSite" id="SSTP_0000655500.1"/>
    </source>
</evidence>
<evidence type="ECO:0000256" key="7">
    <source>
        <dbReference type="ARBA" id="ARBA00084097"/>
    </source>
</evidence>
<dbReference type="PANTHER" id="PTHR11686:SF73">
    <property type="entry name" value="GAMMA-GLUTAMYLTRANSFERASE"/>
    <property type="match status" value="1"/>
</dbReference>
<keyword evidence="2" id="KW-0645">Protease</keyword>
<evidence type="ECO:0000256" key="4">
    <source>
        <dbReference type="ARBA" id="ARBA00022801"/>
    </source>
</evidence>
<feature type="binding site" evidence="9">
    <location>
        <begin position="418"/>
        <end position="420"/>
    </location>
    <ligand>
        <name>L-glutamate</name>
        <dbReference type="ChEBI" id="CHEBI:29985"/>
    </ligand>
</feature>
<dbReference type="Gene3D" id="3.60.20.40">
    <property type="match status" value="1"/>
</dbReference>
<accession>A0A0K0EAN1</accession>
<feature type="transmembrane region" description="Helical" evidence="10">
    <location>
        <begin position="12"/>
        <end position="31"/>
    </location>
</feature>
<evidence type="ECO:0000256" key="1">
    <source>
        <dbReference type="ARBA" id="ARBA00009381"/>
    </source>
</evidence>
<dbReference type="InterPro" id="IPR029055">
    <property type="entry name" value="Ntn_hydrolases_N"/>
</dbReference>
<name>A0A0K0EAN1_STRER</name>
<protein>
    <submittedName>
        <fullName evidence="11">Gamma-glutamyltransferase</fullName>
    </submittedName>
</protein>
<dbReference type="InterPro" id="IPR043138">
    <property type="entry name" value="GGT_lsub"/>
</dbReference>
<feature type="binding site" evidence="9">
    <location>
        <position position="494"/>
    </location>
    <ligand>
        <name>L-glutamate</name>
        <dbReference type="ChEBI" id="CHEBI:29985"/>
    </ligand>
</feature>
<feature type="binding site" evidence="9">
    <location>
        <begin position="470"/>
        <end position="471"/>
    </location>
    <ligand>
        <name>L-glutamate</name>
        <dbReference type="ChEBI" id="CHEBI:29985"/>
    </ligand>
</feature>
<reference evidence="11" key="1">
    <citation type="submission" date="2015-08" db="UniProtKB">
        <authorList>
            <consortium name="WormBaseParasite"/>
        </authorList>
    </citation>
    <scope>IDENTIFICATION</scope>
</reference>
<dbReference type="InterPro" id="IPR043137">
    <property type="entry name" value="GGT_ssub_C"/>
</dbReference>
<keyword evidence="10" id="KW-0472">Membrane</keyword>
<evidence type="ECO:0000256" key="5">
    <source>
        <dbReference type="ARBA" id="ARBA00023180"/>
    </source>
</evidence>
<keyword evidence="5" id="KW-0325">Glycoprotein</keyword>
<evidence type="ECO:0000256" key="3">
    <source>
        <dbReference type="ARBA" id="ARBA00022679"/>
    </source>
</evidence>
<dbReference type="PANTHER" id="PTHR11686">
    <property type="entry name" value="GAMMA GLUTAMYL TRANSPEPTIDASE"/>
    <property type="match status" value="1"/>
</dbReference>
<dbReference type="SUPFAM" id="SSF56235">
    <property type="entry name" value="N-terminal nucleophile aminohydrolases (Ntn hydrolases)"/>
    <property type="match status" value="1"/>
</dbReference>
<dbReference type="GO" id="GO:0006508">
    <property type="term" value="P:proteolysis"/>
    <property type="evidence" value="ECO:0007669"/>
    <property type="project" value="UniProtKB-KW"/>
</dbReference>
<keyword evidence="7" id="KW-1202">Platelet aggregation activating toxin</keyword>
<dbReference type="GO" id="GO:0016746">
    <property type="term" value="F:acyltransferase activity"/>
    <property type="evidence" value="ECO:0007669"/>
    <property type="project" value="UniProtKB-KW"/>
</dbReference>
<dbReference type="Pfam" id="PF01019">
    <property type="entry name" value="G_glu_transpept"/>
    <property type="match status" value="1"/>
</dbReference>
<evidence type="ECO:0000256" key="6">
    <source>
        <dbReference type="ARBA" id="ARBA00023315"/>
    </source>
</evidence>
<sequence length="593" mass="67022">MFEFPSYRRVGFYLSSFIFLLIITIYMFFSISENKPKWLKPSTSFSAEFQKAGVVSENVLCSEIGRNVMFEGGNSIDAAIAIQICIGVTNFHSSGIGGGFIMVFYEKKTKKCITINAREAAPIKASKTMYANDTESSLIGWKSIGVPGEIHGLWIAYNKYGSKNVSWKRLLEPSINLANNGFPISKSVENFIELKKKELENFPELKEYLTNPITKKYYKDGDIMKRPLLAKTLQDLAYSNNPINLFYSGRIGRIISRDITQNGGYVTLQDLNEYFSIVDDDPIIVNSLGKNLTMCGCKPPSGFIVTQSIISIINERYRKKKKIDLDNPKLYHRLIEAQKFAYAQRTKLGDIKFVETAEFVMNYMKSKKFVYKVLKELPEQAQNLRYYTNELYFDPFDNGTSHLSVIDTEGNAVSLTSTINREFGSLCLSKELGIIWNDQMDDFSSPNFSNSFGYPPSPSNFILPKKRPMSSMSPMVIYNNFTGEVRLVIGASGGSYIISSVAQATIRNIIFNQTISEAIEAPRFHNQFIPTKTQVEHGVPDSITTILQIKNHQTLMKLPKFKNHVAALEKKDNGRIYGATDPRLAIKNYPTGF</sequence>
<dbReference type="InterPro" id="IPR000101">
    <property type="entry name" value="GGT_peptidase"/>
</dbReference>
<dbReference type="AlphaFoldDB" id="A0A0K0EAN1"/>
<dbReference type="GO" id="GO:0005886">
    <property type="term" value="C:plasma membrane"/>
    <property type="evidence" value="ECO:0007669"/>
    <property type="project" value="TreeGrafter"/>
</dbReference>
<evidence type="ECO:0000256" key="10">
    <source>
        <dbReference type="SAM" id="Phobius"/>
    </source>
</evidence>
<dbReference type="InterPro" id="IPR055262">
    <property type="entry name" value="GGT_CS"/>
</dbReference>
<proteinExistence type="inferred from homology"/>
<organism evidence="11">
    <name type="scientific">Strongyloides stercoralis</name>
    <name type="common">Threadworm</name>
    <dbReference type="NCBI Taxonomy" id="6248"/>
    <lineage>
        <taxon>Eukaryota</taxon>
        <taxon>Metazoa</taxon>
        <taxon>Ecdysozoa</taxon>
        <taxon>Nematoda</taxon>
        <taxon>Chromadorea</taxon>
        <taxon>Rhabditida</taxon>
        <taxon>Tylenchina</taxon>
        <taxon>Panagrolaimomorpha</taxon>
        <taxon>Strongyloidoidea</taxon>
        <taxon>Strongyloididae</taxon>
        <taxon>Strongyloides</taxon>
    </lineage>
</organism>
<dbReference type="WBParaSite" id="SSTP_0000655500.1">
    <property type="protein sequence ID" value="SSTP_0000655500.1"/>
    <property type="gene ID" value="SSTP_0000655500"/>
</dbReference>
<keyword evidence="7" id="KW-0800">Toxin</keyword>
<evidence type="ECO:0000256" key="9">
    <source>
        <dbReference type="PIRSR" id="PIRSR600101-2"/>
    </source>
</evidence>
<dbReference type="NCBIfam" id="TIGR00066">
    <property type="entry name" value="g_glut_trans"/>
    <property type="match status" value="1"/>
</dbReference>
<dbReference type="PRINTS" id="PR01210">
    <property type="entry name" value="GGTRANSPTASE"/>
</dbReference>
<evidence type="ECO:0000256" key="8">
    <source>
        <dbReference type="PIRSR" id="PIRSR600101-1"/>
    </source>
</evidence>